<organism evidence="2 3">
    <name type="scientific">Eumeta variegata</name>
    <name type="common">Bagworm moth</name>
    <name type="synonym">Eumeta japonica</name>
    <dbReference type="NCBI Taxonomy" id="151549"/>
    <lineage>
        <taxon>Eukaryota</taxon>
        <taxon>Metazoa</taxon>
        <taxon>Ecdysozoa</taxon>
        <taxon>Arthropoda</taxon>
        <taxon>Hexapoda</taxon>
        <taxon>Insecta</taxon>
        <taxon>Pterygota</taxon>
        <taxon>Neoptera</taxon>
        <taxon>Endopterygota</taxon>
        <taxon>Lepidoptera</taxon>
        <taxon>Glossata</taxon>
        <taxon>Ditrysia</taxon>
        <taxon>Tineoidea</taxon>
        <taxon>Psychidae</taxon>
        <taxon>Oiketicinae</taxon>
        <taxon>Eumeta</taxon>
    </lineage>
</organism>
<comment type="caution">
    <text evidence="2">The sequence shown here is derived from an EMBL/GenBank/DDBJ whole genome shotgun (WGS) entry which is preliminary data.</text>
</comment>
<feature type="region of interest" description="Disordered" evidence="1">
    <location>
        <begin position="1"/>
        <end position="21"/>
    </location>
</feature>
<proteinExistence type="predicted"/>
<protein>
    <submittedName>
        <fullName evidence="2">Uncharacterized protein</fullName>
    </submittedName>
</protein>
<evidence type="ECO:0000256" key="1">
    <source>
        <dbReference type="SAM" id="MobiDB-lite"/>
    </source>
</evidence>
<keyword evidence="3" id="KW-1185">Reference proteome</keyword>
<evidence type="ECO:0000313" key="2">
    <source>
        <dbReference type="EMBL" id="GBP38505.1"/>
    </source>
</evidence>
<feature type="region of interest" description="Disordered" evidence="1">
    <location>
        <begin position="128"/>
        <end position="149"/>
    </location>
</feature>
<feature type="compositionally biased region" description="Low complexity" evidence="1">
    <location>
        <begin position="132"/>
        <end position="149"/>
    </location>
</feature>
<dbReference type="AlphaFoldDB" id="A0A4C1VL83"/>
<gene>
    <name evidence="2" type="ORF">EVAR_95405_1</name>
</gene>
<dbReference type="EMBL" id="BGZK01000350">
    <property type="protein sequence ID" value="GBP38505.1"/>
    <property type="molecule type" value="Genomic_DNA"/>
</dbReference>
<dbReference type="Proteomes" id="UP000299102">
    <property type="component" value="Unassembled WGS sequence"/>
</dbReference>
<sequence>MHTTTRSPTADRSRAGRKITRPIYDDRSIVDDLGTADRVHNRPHEERYRLGGRCVAPQRAGRGRGAERSGLGGRGACGAFPPGSRPRPALHSTLNTCPQVNIVFRYIVLRHRVYAGRLTEKFLGRVPSTSQPAARGGARTAAPLTLWRR</sequence>
<feature type="region of interest" description="Disordered" evidence="1">
    <location>
        <begin position="51"/>
        <end position="86"/>
    </location>
</feature>
<reference evidence="2 3" key="1">
    <citation type="journal article" date="2019" name="Commun. Biol.">
        <title>The bagworm genome reveals a unique fibroin gene that provides high tensile strength.</title>
        <authorList>
            <person name="Kono N."/>
            <person name="Nakamura H."/>
            <person name="Ohtoshi R."/>
            <person name="Tomita M."/>
            <person name="Numata K."/>
            <person name="Arakawa K."/>
        </authorList>
    </citation>
    <scope>NUCLEOTIDE SEQUENCE [LARGE SCALE GENOMIC DNA]</scope>
</reference>
<accession>A0A4C1VL83</accession>
<name>A0A4C1VL83_EUMVA</name>
<evidence type="ECO:0000313" key="3">
    <source>
        <dbReference type="Proteomes" id="UP000299102"/>
    </source>
</evidence>